<comment type="caution">
    <text evidence="1">The sequence shown here is derived from an EMBL/GenBank/DDBJ whole genome shotgun (WGS) entry which is preliminary data.</text>
</comment>
<dbReference type="HOGENOM" id="CLU_2341995_0_0_11"/>
<sequence length="97" mass="10426">MIAVVFQRHPGDVVWDLADGHVGHVGGQGLADLAEAALHGVDFRDGKRIVEQGLLVPQAASDGIFHALQQVIHLWWIVRALGTQGAEHHPNTTEAAK</sequence>
<dbReference type="EMBL" id="AMEM01000040">
    <property type="protein sequence ID" value="EKX88080.1"/>
    <property type="molecule type" value="Genomic_DNA"/>
</dbReference>
<dbReference type="AlphaFoldDB" id="L1MAK8"/>
<organism evidence="1 2">
    <name type="scientific">Corynebacterium durum F0235</name>
    <dbReference type="NCBI Taxonomy" id="1035195"/>
    <lineage>
        <taxon>Bacteria</taxon>
        <taxon>Bacillati</taxon>
        <taxon>Actinomycetota</taxon>
        <taxon>Actinomycetes</taxon>
        <taxon>Mycobacteriales</taxon>
        <taxon>Corynebacteriaceae</taxon>
        <taxon>Corynebacterium</taxon>
    </lineage>
</organism>
<proteinExistence type="predicted"/>
<gene>
    <name evidence="1" type="ORF">HMPREF9997_02443</name>
</gene>
<dbReference type="STRING" id="1035195.HMPREF9997_02443"/>
<protein>
    <submittedName>
        <fullName evidence="1">Uncharacterized protein</fullName>
    </submittedName>
</protein>
<keyword evidence="2" id="KW-1185">Reference proteome</keyword>
<reference evidence="1 2" key="1">
    <citation type="submission" date="2012-05" db="EMBL/GenBank/DDBJ databases">
        <authorList>
            <person name="Weinstock G."/>
            <person name="Sodergren E."/>
            <person name="Lobos E.A."/>
            <person name="Fulton L."/>
            <person name="Fulton R."/>
            <person name="Courtney L."/>
            <person name="Fronick C."/>
            <person name="O'Laughlin M."/>
            <person name="Godfrey J."/>
            <person name="Wilson R.M."/>
            <person name="Miner T."/>
            <person name="Farmer C."/>
            <person name="Delehaunty K."/>
            <person name="Cordes M."/>
            <person name="Minx P."/>
            <person name="Tomlinson C."/>
            <person name="Chen J."/>
            <person name="Wollam A."/>
            <person name="Pepin K.H."/>
            <person name="Bhonagiri V."/>
            <person name="Zhang X."/>
            <person name="Suruliraj S."/>
            <person name="Warren W."/>
            <person name="Mitreva M."/>
            <person name="Mardis E.R."/>
            <person name="Wilson R.K."/>
        </authorList>
    </citation>
    <scope>NUCLEOTIDE SEQUENCE [LARGE SCALE GENOMIC DNA]</scope>
    <source>
        <strain evidence="1 2">F0235</strain>
    </source>
</reference>
<evidence type="ECO:0000313" key="1">
    <source>
        <dbReference type="EMBL" id="EKX88080.1"/>
    </source>
</evidence>
<dbReference type="Proteomes" id="UP000010445">
    <property type="component" value="Unassembled WGS sequence"/>
</dbReference>
<name>L1MAK8_9CORY</name>
<accession>L1MAK8</accession>
<evidence type="ECO:0000313" key="2">
    <source>
        <dbReference type="Proteomes" id="UP000010445"/>
    </source>
</evidence>